<dbReference type="InterPro" id="IPR019974">
    <property type="entry name" value="XPG_CS"/>
</dbReference>
<dbReference type="InterPro" id="IPR006085">
    <property type="entry name" value="XPG_DNA_repair_N"/>
</dbReference>
<dbReference type="GO" id="GO:0005634">
    <property type="term" value="C:nucleus"/>
    <property type="evidence" value="ECO:0000318"/>
    <property type="project" value="GO_Central"/>
</dbReference>
<feature type="compositionally biased region" description="Basic and acidic residues" evidence="12">
    <location>
        <begin position="389"/>
        <end position="398"/>
    </location>
</feature>
<dbReference type="InterPro" id="IPR008918">
    <property type="entry name" value="HhH2"/>
</dbReference>
<evidence type="ECO:0000256" key="6">
    <source>
        <dbReference type="ARBA" id="ARBA00022759"/>
    </source>
</evidence>
<evidence type="ECO:0000256" key="4">
    <source>
        <dbReference type="ARBA" id="ARBA00022722"/>
    </source>
</evidence>
<evidence type="ECO:0000256" key="10">
    <source>
        <dbReference type="ARBA" id="ARBA00023204"/>
    </source>
</evidence>
<keyword evidence="10" id="KW-0234">DNA repair</keyword>
<dbReference type="RefSeq" id="XP_011665118.1">
    <property type="nucleotide sequence ID" value="XM_011666816.2"/>
</dbReference>
<feature type="region of interest" description="Disordered" evidence="12">
    <location>
        <begin position="1151"/>
        <end position="1305"/>
    </location>
</feature>
<evidence type="ECO:0000313" key="16">
    <source>
        <dbReference type="Proteomes" id="UP000007110"/>
    </source>
</evidence>
<dbReference type="InterPro" id="IPR001044">
    <property type="entry name" value="XPG/Rad2_eukaryotes"/>
</dbReference>
<accession>A0A7M7HJR8</accession>
<evidence type="ECO:0000256" key="5">
    <source>
        <dbReference type="ARBA" id="ARBA00022723"/>
    </source>
</evidence>
<keyword evidence="9" id="KW-0460">Magnesium</keyword>
<dbReference type="Proteomes" id="UP000007110">
    <property type="component" value="Unassembled WGS sequence"/>
</dbReference>
<keyword evidence="4" id="KW-0540">Nuclease</keyword>
<feature type="region of interest" description="Disordered" evidence="12">
    <location>
        <begin position="1325"/>
        <end position="1422"/>
    </location>
</feature>
<dbReference type="Pfam" id="PF00867">
    <property type="entry name" value="XPG_I"/>
    <property type="match status" value="1"/>
</dbReference>
<keyword evidence="11" id="KW-0539">Nucleus</keyword>
<comment type="subcellular location">
    <subcellularLocation>
        <location evidence="2">Nucleus</location>
    </subcellularLocation>
</comment>
<dbReference type="PRINTS" id="PR00066">
    <property type="entry name" value="XRODRMPGMNTG"/>
</dbReference>
<proteinExistence type="inferred from homology"/>
<evidence type="ECO:0000259" key="13">
    <source>
        <dbReference type="SMART" id="SM00484"/>
    </source>
</evidence>
<evidence type="ECO:0000259" key="14">
    <source>
        <dbReference type="SMART" id="SM00485"/>
    </source>
</evidence>
<feature type="compositionally biased region" description="Low complexity" evidence="12">
    <location>
        <begin position="345"/>
        <end position="355"/>
    </location>
</feature>
<dbReference type="GO" id="GO:0004520">
    <property type="term" value="F:DNA endonuclease activity"/>
    <property type="evidence" value="ECO:0000318"/>
    <property type="project" value="GO_Central"/>
</dbReference>
<comment type="cofactor">
    <cofactor evidence="1">
        <name>Mg(2+)</name>
        <dbReference type="ChEBI" id="CHEBI:18420"/>
    </cofactor>
</comment>
<dbReference type="InParanoid" id="A0A7M7HJR8"/>
<dbReference type="EnsemblMetazoa" id="XM_011666816">
    <property type="protein sequence ID" value="XP_011665118"/>
    <property type="gene ID" value="LOC587097"/>
</dbReference>
<dbReference type="Gene3D" id="3.40.50.1010">
    <property type="entry name" value="5'-nuclease"/>
    <property type="match status" value="2"/>
</dbReference>
<dbReference type="InterPro" id="IPR036279">
    <property type="entry name" value="5-3_exonuclease_C_sf"/>
</dbReference>
<dbReference type="SMART" id="SM00485">
    <property type="entry name" value="XPGN"/>
    <property type="match status" value="1"/>
</dbReference>
<dbReference type="CDD" id="cd09904">
    <property type="entry name" value="H3TH_XPG"/>
    <property type="match status" value="1"/>
</dbReference>
<dbReference type="OrthoDB" id="2959108at2759"/>
<evidence type="ECO:0000256" key="2">
    <source>
        <dbReference type="ARBA" id="ARBA00004123"/>
    </source>
</evidence>
<dbReference type="GO" id="GO:0046872">
    <property type="term" value="F:metal ion binding"/>
    <property type="evidence" value="ECO:0007669"/>
    <property type="project" value="UniProtKB-KW"/>
</dbReference>
<feature type="compositionally biased region" description="Polar residues" evidence="12">
    <location>
        <begin position="1339"/>
        <end position="1357"/>
    </location>
</feature>
<feature type="region of interest" description="Disordered" evidence="12">
    <location>
        <begin position="143"/>
        <end position="169"/>
    </location>
</feature>
<evidence type="ECO:0000313" key="15">
    <source>
        <dbReference type="EnsemblMetazoa" id="XP_011665118"/>
    </source>
</evidence>
<dbReference type="SUPFAM" id="SSF47807">
    <property type="entry name" value="5' to 3' exonuclease, C-terminal subdomain"/>
    <property type="match status" value="1"/>
</dbReference>
<dbReference type="Gene3D" id="1.10.150.20">
    <property type="entry name" value="5' to 3' exonuclease, C-terminal subdomain"/>
    <property type="match status" value="1"/>
</dbReference>
<feature type="compositionally biased region" description="Basic residues" evidence="12">
    <location>
        <begin position="1177"/>
        <end position="1198"/>
    </location>
</feature>
<dbReference type="SMART" id="SM00484">
    <property type="entry name" value="XPGI"/>
    <property type="match status" value="1"/>
</dbReference>
<keyword evidence="6" id="KW-0255">Endonuclease</keyword>
<evidence type="ECO:0000256" key="11">
    <source>
        <dbReference type="ARBA" id="ARBA00023242"/>
    </source>
</evidence>
<dbReference type="FunCoup" id="A0A7M7HJR8">
    <property type="interactions" value="1735"/>
</dbReference>
<dbReference type="SMART" id="SM00279">
    <property type="entry name" value="HhH2"/>
    <property type="match status" value="1"/>
</dbReference>
<comment type="similarity">
    <text evidence="3">Belongs to the XPG/RAD2 endonuclease family. XPG subfamily.</text>
</comment>
<evidence type="ECO:0000256" key="8">
    <source>
        <dbReference type="ARBA" id="ARBA00022801"/>
    </source>
</evidence>
<dbReference type="Pfam" id="PF00752">
    <property type="entry name" value="XPG_N"/>
    <property type="match status" value="1"/>
</dbReference>
<evidence type="ECO:0000256" key="1">
    <source>
        <dbReference type="ARBA" id="ARBA00001946"/>
    </source>
</evidence>
<evidence type="ECO:0000256" key="7">
    <source>
        <dbReference type="ARBA" id="ARBA00022763"/>
    </source>
</evidence>
<dbReference type="OMA" id="KNEPANP"/>
<dbReference type="PROSITE" id="PS00841">
    <property type="entry name" value="XPG_1"/>
    <property type="match status" value="1"/>
</dbReference>
<feature type="compositionally biased region" description="Acidic residues" evidence="12">
    <location>
        <begin position="1156"/>
        <end position="1173"/>
    </location>
</feature>
<evidence type="ECO:0000256" key="12">
    <source>
        <dbReference type="SAM" id="MobiDB-lite"/>
    </source>
</evidence>
<evidence type="ECO:0000256" key="3">
    <source>
        <dbReference type="ARBA" id="ARBA00005283"/>
    </source>
</evidence>
<feature type="compositionally biased region" description="Basic residues" evidence="12">
    <location>
        <begin position="1386"/>
        <end position="1406"/>
    </location>
</feature>
<sequence length="1422" mass="159311">MGVQGLWRLVESTGRPVNLESLEGKVIAVDVSIWLNQAVLGVHGNSLSNPHLQVLFNRICKLLFYRIKPIFVFDGAPPQLKKQTLAARRQRKNLAAARTEKTTERIVKNYMKSHAIQAVIGENGEGTSQDLPPLYIPRKNETDLYELPPLPSNDLHENNSGSEDEEEEDHISIAMAAHQAEMESRYQDLGELDIESESFKALPVEVQHELITELQESSKKNSWARMHQLPKVSQDFSQYQLKKLLNKGKLRLRLDNLRKEMRTKMSLSMTALLDAQSMSGSQVDAGRVASEDTQHYILMKKGNKPDEESEDESGDDIVVASYAERAGFATSMDLKMQKVMRKRGSATMATTPSTSSKDDIEIVLLEDDSTPASKKRRRDLAGQDMNESEAVRLDDKASKDEAVKAELKKFFDQLDAKISPSQKQAGSSYAPVPDDVVCLDRVHTSNAEALSETAKKLNSAQSLSARKVQGVSTLTDVVIMDDSSTKHELTVNIETEEGNESEPLKTEMGDSIVRDLFAKEPSKATENDRTTNEKLQTKEEKCEMISVSGKSRTRSLEHVGRTEENITNIDPKTVERTTTDDSPTAVARKVFKEEDRAMTQRQDILKELLKKKEDMKIIEPKTVERTTTDDPSIADAGKVAQEDDRATTQRQDILKELQKKKEDMKNMMKAFESRMDDFDILDVPDDDLAFDAEFTSGIGAESGNPVEISAETSETTYDDTGVGTKTLDDEVKGTEIVPGSDFSEKKIPDAEVGANTVHDVDVGAKNTIDAMIAAKAGTDAEVNVKNDVDPGKRVVVEITLDEPIQVNGQTADSEDPVNTSDLSFMTRTSLDSEWTSTPYQVDSDDDVQRVYMQESDQEPEIDEWHGVYVDKMNEMEKKLHTERLALEKERRKQQKKSYSITDTMYADSKEMLQCFGIPYIESPQEAEAQCAFLDLTNQAEGTITDDGDIWLFGGRRVFRHFFSKKKDPEYFRVGDIERHLLLDRKKLINLAYLVGSDYTLGIQGIGSVGAMEILAEFKGHGLKTLKDFKSWWSRTQDQGVPSLNATRSKWCKLVLPDEFPNPLIAKAYTNPAIDESEEGFQWGLPDLGLLREFARERFGWMKTKLDEQLLPVLQRLNEKQVQSKMTSFFGVAHLGNRKKITSKRMRNALMQMERSSDEEEEESTEEEEESEEEERPRKKKRVSTGSGKKRVRRKKKLVQKPTQEGGEEKNKCKQKVKKRVKRKKKVVLNQNNNDTPQEPKQGAGQTKNAPKIQMNEEESAFAERTEVKKSKAQNGKLKPKPNPNKRQKRRVPTVDYAAMMEDNDEDIPDEVLLDVAEDMEMAALMEAGSGHNVTHDLRNISSSGSQPKTGSHNSSIDTDFVEERRGKGRGGVVPRLDGGGGGGGRQRGKGKRGGTNKGKAIMKKRPGQGDGPKLSSSGTDSE</sequence>
<evidence type="ECO:0000256" key="9">
    <source>
        <dbReference type="ARBA" id="ARBA00022842"/>
    </source>
</evidence>
<dbReference type="PRINTS" id="PR00853">
    <property type="entry name" value="XPGRADSUPER"/>
</dbReference>
<feature type="region of interest" description="Disordered" evidence="12">
    <location>
        <begin position="343"/>
        <end position="398"/>
    </location>
</feature>
<organism evidence="15 16">
    <name type="scientific">Strongylocentrotus purpuratus</name>
    <name type="common">Purple sea urchin</name>
    <dbReference type="NCBI Taxonomy" id="7668"/>
    <lineage>
        <taxon>Eukaryota</taxon>
        <taxon>Metazoa</taxon>
        <taxon>Echinodermata</taxon>
        <taxon>Eleutherozoa</taxon>
        <taxon>Echinozoa</taxon>
        <taxon>Echinoidea</taxon>
        <taxon>Euechinoidea</taxon>
        <taxon>Echinacea</taxon>
        <taxon>Camarodonta</taxon>
        <taxon>Echinidea</taxon>
        <taxon>Strongylocentrotidae</taxon>
        <taxon>Strongylocentrotus</taxon>
    </lineage>
</organism>
<reference evidence="15" key="2">
    <citation type="submission" date="2021-01" db="UniProtKB">
        <authorList>
            <consortium name="EnsemblMetazoa"/>
        </authorList>
    </citation>
    <scope>IDENTIFICATION</scope>
</reference>
<keyword evidence="8" id="KW-0378">Hydrolase</keyword>
<dbReference type="CDD" id="cd09868">
    <property type="entry name" value="PIN_XPG_RAD2"/>
    <property type="match status" value="2"/>
</dbReference>
<feature type="domain" description="XPG N-terminal" evidence="14">
    <location>
        <begin position="1"/>
        <end position="95"/>
    </location>
</feature>
<dbReference type="GeneID" id="587097"/>
<dbReference type="KEGG" id="spu:587097"/>
<dbReference type="FunFam" id="3.40.50.1010:FF:000122">
    <property type="entry name" value="DNA repair enzyme"/>
    <property type="match status" value="1"/>
</dbReference>
<dbReference type="SUPFAM" id="SSF88723">
    <property type="entry name" value="PIN domain-like"/>
    <property type="match status" value="1"/>
</dbReference>
<dbReference type="FunFam" id="1.10.150.20:FF:000037">
    <property type="entry name" value="DNA repair protein complementing XP-G cells homolog"/>
    <property type="match status" value="1"/>
</dbReference>
<dbReference type="GO" id="GO:0016788">
    <property type="term" value="F:hydrolase activity, acting on ester bonds"/>
    <property type="evidence" value="ECO:0007669"/>
    <property type="project" value="InterPro"/>
</dbReference>
<dbReference type="InterPro" id="IPR006086">
    <property type="entry name" value="XPG-I_dom"/>
</dbReference>
<reference evidence="16" key="1">
    <citation type="submission" date="2015-02" db="EMBL/GenBank/DDBJ databases">
        <title>Genome sequencing for Strongylocentrotus purpuratus.</title>
        <authorList>
            <person name="Murali S."/>
            <person name="Liu Y."/>
            <person name="Vee V."/>
            <person name="English A."/>
            <person name="Wang M."/>
            <person name="Skinner E."/>
            <person name="Han Y."/>
            <person name="Muzny D.M."/>
            <person name="Worley K.C."/>
            <person name="Gibbs R.A."/>
        </authorList>
    </citation>
    <scope>NUCLEOTIDE SEQUENCE</scope>
</reference>
<dbReference type="GO" id="GO:0003697">
    <property type="term" value="F:single-stranded DNA binding"/>
    <property type="evidence" value="ECO:0000318"/>
    <property type="project" value="GO_Central"/>
</dbReference>
<dbReference type="PANTHER" id="PTHR16171">
    <property type="entry name" value="DNA REPAIR PROTEIN COMPLEMENTING XP-G CELLS-RELATED"/>
    <property type="match status" value="1"/>
</dbReference>
<keyword evidence="5" id="KW-0479">Metal-binding</keyword>
<feature type="domain" description="XPG-I" evidence="13">
    <location>
        <begin position="913"/>
        <end position="982"/>
    </location>
</feature>
<dbReference type="InterPro" id="IPR029060">
    <property type="entry name" value="PIN-like_dom_sf"/>
</dbReference>
<dbReference type="InterPro" id="IPR006084">
    <property type="entry name" value="XPG/Rad2"/>
</dbReference>
<keyword evidence="16" id="KW-1185">Reference proteome</keyword>
<protein>
    <submittedName>
        <fullName evidence="15">Uncharacterized protein</fullName>
    </submittedName>
</protein>
<dbReference type="PANTHER" id="PTHR16171:SF7">
    <property type="entry name" value="DNA REPAIR PROTEIN RAD2"/>
    <property type="match status" value="1"/>
</dbReference>
<feature type="compositionally biased region" description="Polar residues" evidence="12">
    <location>
        <begin position="1234"/>
        <end position="1248"/>
    </location>
</feature>
<feature type="compositionally biased region" description="Basic residues" evidence="12">
    <location>
        <begin position="1212"/>
        <end position="1226"/>
    </location>
</feature>
<dbReference type="GO" id="GO:0006289">
    <property type="term" value="P:nucleotide-excision repair"/>
    <property type="evidence" value="ECO:0007669"/>
    <property type="project" value="InterPro"/>
</dbReference>
<feature type="compositionally biased region" description="Basic residues" evidence="12">
    <location>
        <begin position="1277"/>
        <end position="1291"/>
    </location>
</feature>
<name>A0A7M7HJR8_STRPU</name>
<keyword evidence="7" id="KW-0227">DNA damage</keyword>